<reference evidence="4 5" key="1">
    <citation type="submission" date="2024-04" db="EMBL/GenBank/DDBJ databases">
        <title>Draft genome sequence of Sessilibacter corallicola NBRC 116591.</title>
        <authorList>
            <person name="Miyakawa T."/>
            <person name="Kusuya Y."/>
            <person name="Miura T."/>
        </authorList>
    </citation>
    <scope>NUCLEOTIDE SEQUENCE [LARGE SCALE GENOMIC DNA]</scope>
    <source>
        <strain evidence="4 5">KU-00831-HH</strain>
    </source>
</reference>
<keyword evidence="5" id="KW-1185">Reference proteome</keyword>
<comment type="caution">
    <text evidence="4">The sequence shown here is derived from an EMBL/GenBank/DDBJ whole genome shotgun (WGS) entry which is preliminary data.</text>
</comment>
<dbReference type="CDD" id="cd00254">
    <property type="entry name" value="LT-like"/>
    <property type="match status" value="1"/>
</dbReference>
<sequence length="201" mass="23111">MMNSFGIAHTNMPNPRLVRGFVVLCLVIFTLCSPVASANPDPELAALLKKTVNQASSFEDKYDAEVWLVDMSQRLSRFVKDPKERLTMLRQVHRLATAHDLQPSLVLAVMEVESHFDRFAVSRVGAQGVMQVMPFWKNEIGRPEDNLTDIETNITYGVTILKHYLDREKGRWPEALARYNGSYGSYRYSTKVMDAWQKRWK</sequence>
<dbReference type="Pfam" id="PF01464">
    <property type="entry name" value="SLT"/>
    <property type="match status" value="1"/>
</dbReference>
<feature type="domain" description="Transglycosylase SLT" evidence="3">
    <location>
        <begin position="96"/>
        <end position="185"/>
    </location>
</feature>
<dbReference type="PANTHER" id="PTHR37423:SF2">
    <property type="entry name" value="MEMBRANE-BOUND LYTIC MUREIN TRANSGLYCOSYLASE C"/>
    <property type="match status" value="1"/>
</dbReference>
<dbReference type="Proteomes" id="UP001465153">
    <property type="component" value="Unassembled WGS sequence"/>
</dbReference>
<gene>
    <name evidence="4" type="ORF">NBRC116591_03130</name>
</gene>
<organism evidence="4 5">
    <name type="scientific">Sessilibacter corallicola</name>
    <dbReference type="NCBI Taxonomy" id="2904075"/>
    <lineage>
        <taxon>Bacteria</taxon>
        <taxon>Pseudomonadati</taxon>
        <taxon>Pseudomonadota</taxon>
        <taxon>Gammaproteobacteria</taxon>
        <taxon>Cellvibrionales</taxon>
        <taxon>Cellvibrionaceae</taxon>
        <taxon>Sessilibacter</taxon>
    </lineage>
</organism>
<feature type="chain" id="PRO_5045790818" evidence="2">
    <location>
        <begin position="39"/>
        <end position="201"/>
    </location>
</feature>
<proteinExistence type="inferred from homology"/>
<feature type="signal peptide" evidence="2">
    <location>
        <begin position="1"/>
        <end position="38"/>
    </location>
</feature>
<evidence type="ECO:0000313" key="5">
    <source>
        <dbReference type="Proteomes" id="UP001465153"/>
    </source>
</evidence>
<evidence type="ECO:0000313" key="4">
    <source>
        <dbReference type="EMBL" id="GAA6166503.1"/>
    </source>
</evidence>
<evidence type="ECO:0000256" key="1">
    <source>
        <dbReference type="ARBA" id="ARBA00007734"/>
    </source>
</evidence>
<dbReference type="EMBL" id="BAABWN010000001">
    <property type="protein sequence ID" value="GAA6166503.1"/>
    <property type="molecule type" value="Genomic_DNA"/>
</dbReference>
<protein>
    <submittedName>
        <fullName evidence="4">Lytic transglycosylase domain-containing protein</fullName>
    </submittedName>
</protein>
<dbReference type="InterPro" id="IPR023346">
    <property type="entry name" value="Lysozyme-like_dom_sf"/>
</dbReference>
<dbReference type="Gene3D" id="1.10.530.10">
    <property type="match status" value="1"/>
</dbReference>
<dbReference type="InterPro" id="IPR008258">
    <property type="entry name" value="Transglycosylase_SLT_dom_1"/>
</dbReference>
<dbReference type="PANTHER" id="PTHR37423">
    <property type="entry name" value="SOLUBLE LYTIC MUREIN TRANSGLYCOSYLASE-RELATED"/>
    <property type="match status" value="1"/>
</dbReference>
<keyword evidence="2" id="KW-0732">Signal</keyword>
<evidence type="ECO:0000256" key="2">
    <source>
        <dbReference type="SAM" id="SignalP"/>
    </source>
</evidence>
<name>A0ABQ0A4C5_9GAMM</name>
<evidence type="ECO:0000259" key="3">
    <source>
        <dbReference type="Pfam" id="PF01464"/>
    </source>
</evidence>
<dbReference type="SUPFAM" id="SSF53955">
    <property type="entry name" value="Lysozyme-like"/>
    <property type="match status" value="1"/>
</dbReference>
<accession>A0ABQ0A4C5</accession>
<comment type="similarity">
    <text evidence="1">Belongs to the transglycosylase Slt family.</text>
</comment>